<dbReference type="InterPro" id="IPR001640">
    <property type="entry name" value="Lgt"/>
</dbReference>
<sequence>MLHTITEFAGLFVGFRYYLFLKRKRGDIIAPPNRLSIIIGATLGAFIGSRLIGGLENPAGLVQSENILFYFYSNKTILGGLLGGLIGVELVKKIIHEETASGDLFTYPIILALIVGRLGCFSMGIYEETYGLPTNLPWGMHLGDSYYRHPVALYEIIFLILLWMALIKIEKKYTLQNGARFKLFMIAYCFFRFILDFIKPHYTFSIGLSTIQITALPGLMYYYRYIIHPKQLLQY</sequence>
<evidence type="ECO:0000313" key="9">
    <source>
        <dbReference type="Proteomes" id="UP000199031"/>
    </source>
</evidence>
<gene>
    <name evidence="8" type="ORF">SAMN05444277_101713</name>
</gene>
<dbReference type="GO" id="GO:0005886">
    <property type="term" value="C:plasma membrane"/>
    <property type="evidence" value="ECO:0007669"/>
    <property type="project" value="InterPro"/>
</dbReference>
<proteinExistence type="inferred from homology"/>
<keyword evidence="4 7" id="KW-0812">Transmembrane</keyword>
<comment type="similarity">
    <text evidence="1">Belongs to the Lgt family.</text>
</comment>
<dbReference type="PANTHER" id="PTHR30589:SF0">
    <property type="entry name" value="PHOSPHATIDYLGLYCEROL--PROLIPOPROTEIN DIACYLGLYCERYL TRANSFERASE"/>
    <property type="match status" value="1"/>
</dbReference>
<evidence type="ECO:0000256" key="2">
    <source>
        <dbReference type="ARBA" id="ARBA00022475"/>
    </source>
</evidence>
<feature type="transmembrane region" description="Helical" evidence="7">
    <location>
        <begin position="146"/>
        <end position="167"/>
    </location>
</feature>
<keyword evidence="2" id="KW-1003">Cell membrane</keyword>
<organism evidence="8 9">
    <name type="scientific">Parafilimonas terrae</name>
    <dbReference type="NCBI Taxonomy" id="1465490"/>
    <lineage>
        <taxon>Bacteria</taxon>
        <taxon>Pseudomonadati</taxon>
        <taxon>Bacteroidota</taxon>
        <taxon>Chitinophagia</taxon>
        <taxon>Chitinophagales</taxon>
        <taxon>Chitinophagaceae</taxon>
        <taxon>Parafilimonas</taxon>
    </lineage>
</organism>
<feature type="transmembrane region" description="Helical" evidence="7">
    <location>
        <begin position="33"/>
        <end position="52"/>
    </location>
</feature>
<dbReference type="GO" id="GO:0042158">
    <property type="term" value="P:lipoprotein biosynthetic process"/>
    <property type="evidence" value="ECO:0007669"/>
    <property type="project" value="InterPro"/>
</dbReference>
<feature type="transmembrane region" description="Helical" evidence="7">
    <location>
        <begin position="204"/>
        <end position="223"/>
    </location>
</feature>
<accession>A0A1I5SDE3</accession>
<evidence type="ECO:0000256" key="3">
    <source>
        <dbReference type="ARBA" id="ARBA00022679"/>
    </source>
</evidence>
<keyword evidence="9" id="KW-1185">Reference proteome</keyword>
<dbReference type="STRING" id="1465490.SAMN05444277_101713"/>
<dbReference type="Proteomes" id="UP000199031">
    <property type="component" value="Unassembled WGS sequence"/>
</dbReference>
<keyword evidence="5 7" id="KW-1133">Transmembrane helix</keyword>
<evidence type="ECO:0000256" key="1">
    <source>
        <dbReference type="ARBA" id="ARBA00007150"/>
    </source>
</evidence>
<dbReference type="EMBL" id="FOXQ01000001">
    <property type="protein sequence ID" value="SFP68764.1"/>
    <property type="molecule type" value="Genomic_DNA"/>
</dbReference>
<dbReference type="GO" id="GO:0008961">
    <property type="term" value="F:phosphatidylglycerol-prolipoprotein diacylglyceryl transferase activity"/>
    <property type="evidence" value="ECO:0007669"/>
    <property type="project" value="InterPro"/>
</dbReference>
<reference evidence="8 9" key="1">
    <citation type="submission" date="2016-10" db="EMBL/GenBank/DDBJ databases">
        <authorList>
            <person name="de Groot N.N."/>
        </authorList>
    </citation>
    <scope>NUCLEOTIDE SEQUENCE [LARGE SCALE GENOMIC DNA]</scope>
    <source>
        <strain evidence="8 9">DSM 28286</strain>
    </source>
</reference>
<evidence type="ECO:0000256" key="6">
    <source>
        <dbReference type="ARBA" id="ARBA00023136"/>
    </source>
</evidence>
<feature type="transmembrane region" description="Helical" evidence="7">
    <location>
        <begin position="72"/>
        <end position="92"/>
    </location>
</feature>
<feature type="transmembrane region" description="Helical" evidence="7">
    <location>
        <begin position="6"/>
        <end position="21"/>
    </location>
</feature>
<dbReference type="Pfam" id="PF01790">
    <property type="entry name" value="LGT"/>
    <property type="match status" value="1"/>
</dbReference>
<evidence type="ECO:0000256" key="7">
    <source>
        <dbReference type="SAM" id="Phobius"/>
    </source>
</evidence>
<keyword evidence="3 8" id="KW-0808">Transferase</keyword>
<feature type="transmembrane region" description="Helical" evidence="7">
    <location>
        <begin position="104"/>
        <end position="126"/>
    </location>
</feature>
<evidence type="ECO:0000256" key="4">
    <source>
        <dbReference type="ARBA" id="ARBA00022692"/>
    </source>
</evidence>
<feature type="transmembrane region" description="Helical" evidence="7">
    <location>
        <begin position="179"/>
        <end position="198"/>
    </location>
</feature>
<dbReference type="AlphaFoldDB" id="A0A1I5SDE3"/>
<protein>
    <submittedName>
        <fullName evidence="8">Prolipoprotein diacylglyceryltransferase</fullName>
    </submittedName>
</protein>
<evidence type="ECO:0000313" key="8">
    <source>
        <dbReference type="EMBL" id="SFP68764.1"/>
    </source>
</evidence>
<keyword evidence="6 7" id="KW-0472">Membrane</keyword>
<name>A0A1I5SDE3_9BACT</name>
<keyword evidence="8" id="KW-0449">Lipoprotein</keyword>
<dbReference type="PANTHER" id="PTHR30589">
    <property type="entry name" value="PROLIPOPROTEIN DIACYLGLYCERYL TRANSFERASE"/>
    <property type="match status" value="1"/>
</dbReference>
<evidence type="ECO:0000256" key="5">
    <source>
        <dbReference type="ARBA" id="ARBA00022989"/>
    </source>
</evidence>